<feature type="transmembrane region" description="Helical" evidence="1">
    <location>
        <begin position="6"/>
        <end position="25"/>
    </location>
</feature>
<proteinExistence type="predicted"/>
<reference evidence="2 3" key="1">
    <citation type="submission" date="2019-01" db="EMBL/GenBank/DDBJ databases">
        <title>Complete genome sequence of Cohnella hallensis HS21 isolated from Korean fir (Abies koreana) rhizospheric soil.</title>
        <authorList>
            <person name="Jiang L."/>
            <person name="Kang S.W."/>
            <person name="Kim S."/>
            <person name="Jung J."/>
            <person name="Kim C.Y."/>
            <person name="Kim D.H."/>
            <person name="Kim S.W."/>
            <person name="Lee J."/>
        </authorList>
    </citation>
    <scope>NUCLEOTIDE SEQUENCE [LARGE SCALE GENOMIC DNA]</scope>
    <source>
        <strain evidence="2 3">HS21</strain>
    </source>
</reference>
<evidence type="ECO:0000256" key="1">
    <source>
        <dbReference type="SAM" id="Phobius"/>
    </source>
</evidence>
<dbReference type="EMBL" id="AP019400">
    <property type="protein sequence ID" value="BBI36601.1"/>
    <property type="molecule type" value="Genomic_DNA"/>
</dbReference>
<dbReference type="KEGG" id="cohn:KCTCHS21_60000"/>
<keyword evidence="3" id="KW-1185">Reference proteome</keyword>
<evidence type="ECO:0000313" key="3">
    <source>
        <dbReference type="Proteomes" id="UP000289856"/>
    </source>
</evidence>
<protein>
    <submittedName>
        <fullName evidence="2">Uncharacterized protein</fullName>
    </submittedName>
</protein>
<keyword evidence="1" id="KW-0812">Transmembrane</keyword>
<keyword evidence="1" id="KW-0472">Membrane</keyword>
<accession>A0A3T1DEL1</accession>
<name>A0A3T1DEL1_9BACL</name>
<evidence type="ECO:0000313" key="2">
    <source>
        <dbReference type="EMBL" id="BBI36601.1"/>
    </source>
</evidence>
<sequence>MEYFFDLVQVALSLGLISSILFLPYTNFSIQDIRWSQDIATAGSTLFVSDRQPQPNGIQRWIARTTRRKEAPDEDANGPSTN</sequence>
<organism evidence="2 3">
    <name type="scientific">Cohnella abietis</name>
    <dbReference type="NCBI Taxonomy" id="2507935"/>
    <lineage>
        <taxon>Bacteria</taxon>
        <taxon>Bacillati</taxon>
        <taxon>Bacillota</taxon>
        <taxon>Bacilli</taxon>
        <taxon>Bacillales</taxon>
        <taxon>Paenibacillaceae</taxon>
        <taxon>Cohnella</taxon>
    </lineage>
</organism>
<gene>
    <name evidence="2" type="ORF">KCTCHS21_60000</name>
</gene>
<keyword evidence="1" id="KW-1133">Transmembrane helix</keyword>
<dbReference type="Proteomes" id="UP000289856">
    <property type="component" value="Chromosome"/>
</dbReference>
<dbReference type="AlphaFoldDB" id="A0A3T1DEL1"/>